<evidence type="ECO:0008006" key="9">
    <source>
        <dbReference type="Google" id="ProtNLM"/>
    </source>
</evidence>
<dbReference type="RefSeq" id="XP_008670726.1">
    <property type="nucleotide sequence ID" value="XM_008672504.4"/>
</dbReference>
<accession>A0A804MUM5</accession>
<dbReference type="FunCoup" id="A0A804MUM5">
    <property type="interactions" value="557"/>
</dbReference>
<dbReference type="AlphaFoldDB" id="A0A804MUM5"/>
<keyword evidence="3 6" id="KW-0812">Transmembrane</keyword>
<dbReference type="GO" id="GO:0005886">
    <property type="term" value="C:plasma membrane"/>
    <property type="evidence" value="ECO:0000318"/>
    <property type="project" value="GO_Central"/>
</dbReference>
<evidence type="ECO:0000256" key="1">
    <source>
        <dbReference type="ARBA" id="ARBA00004141"/>
    </source>
</evidence>
<feature type="transmembrane region" description="Helical" evidence="6">
    <location>
        <begin position="94"/>
        <end position="116"/>
    </location>
</feature>
<feature type="transmembrane region" description="Helical" evidence="6">
    <location>
        <begin position="492"/>
        <end position="512"/>
    </location>
</feature>
<feature type="transmembrane region" description="Helical" evidence="6">
    <location>
        <begin position="182"/>
        <end position="202"/>
    </location>
</feature>
<evidence type="ECO:0000256" key="2">
    <source>
        <dbReference type="ARBA" id="ARBA00005982"/>
    </source>
</evidence>
<dbReference type="InterPro" id="IPR000109">
    <property type="entry name" value="POT_fam"/>
</dbReference>
<feature type="transmembrane region" description="Helical" evidence="6">
    <location>
        <begin position="411"/>
        <end position="428"/>
    </location>
</feature>
<dbReference type="GO" id="GO:0055085">
    <property type="term" value="P:transmembrane transport"/>
    <property type="evidence" value="ECO:0000318"/>
    <property type="project" value="GO_Central"/>
</dbReference>
<evidence type="ECO:0000313" key="7">
    <source>
        <dbReference type="EnsemblPlants" id="Zm00001eb112670_P001"/>
    </source>
</evidence>
<name>A0A804MUM5_MAIZE</name>
<gene>
    <name evidence="7" type="primary">LOC103647992</name>
</gene>
<dbReference type="GeneID" id="103647992"/>
<evidence type="ECO:0000256" key="3">
    <source>
        <dbReference type="ARBA" id="ARBA00022692"/>
    </source>
</evidence>
<dbReference type="InParanoid" id="A0A804MUM5"/>
<dbReference type="SUPFAM" id="SSF103473">
    <property type="entry name" value="MFS general substrate transporter"/>
    <property type="match status" value="1"/>
</dbReference>
<evidence type="ECO:0000256" key="5">
    <source>
        <dbReference type="ARBA" id="ARBA00023136"/>
    </source>
</evidence>
<dbReference type="KEGG" id="zma:103647992"/>
<protein>
    <recommendedName>
        <fullName evidence="9">Protein NRT1/ PTR FAMILY 1.2</fullName>
    </recommendedName>
</protein>
<dbReference type="GO" id="GO:0022857">
    <property type="term" value="F:transmembrane transporter activity"/>
    <property type="evidence" value="ECO:0000318"/>
    <property type="project" value="GO_Central"/>
</dbReference>
<keyword evidence="4 6" id="KW-1133">Transmembrane helix</keyword>
<feature type="transmembrane region" description="Helical" evidence="6">
    <location>
        <begin position="58"/>
        <end position="82"/>
    </location>
</feature>
<keyword evidence="5 6" id="KW-0472">Membrane</keyword>
<sequence>MEEHQQSNHAVGRKGVGRKGGMRMVPTIIANEVSERIVSASVGANLIIYLTTKYHLGAASSAIIIFVYLAAANFLPVCGAIVSDALLGRCRMVTLTLFSCTIGTTLLCLTSVIARLTPPDCVQPNEGCAPPTPMQLLVLCASLGFMALGASGVRPCCLAFAEDQIAHWDTAKKDRALRALFSWYYASVGFSQIVAVTVLVYFQDKMGWKVGFMVSAAIMASVTLVNCAAASFYVKVKPQKSMWVGLLKVVVVAVKNRDLVLPEADHGAQFHCLPGSTQTVPSNKIRFLNKACMVRPRPGNSTSDDDYGSTSAGNACTVEQVENLKSALSVMPMWSAMVMSFLLQSSSFGVLQAATMDRRVGATRFQIPAGSISVFEILTFTAWSSCYDACIVPVLRRMTGRQRVLTLKQRMGVGVSLAVASMAVASAVETHRRQHAATTAARHGDADGAAPPLMSALWLAPQYVLMGLSGAFGAIAQIEFYYAVLPKSMGSFVLALLFFGSGVASIMSTVIVKLVNVVTSGKGGGGGAPWISDDLDQGRYDSYYALLAVLGAVDLVYLVVCANVFHESTQNMTLEAGADGQDGEARG</sequence>
<comment type="similarity">
    <text evidence="2">Belongs to the major facilitator superfamily. Proton-dependent oligopeptide transporter (POT/PTR) (TC 2.A.17) family.</text>
</comment>
<proteinExistence type="inferred from homology"/>
<comment type="subcellular location">
    <subcellularLocation>
        <location evidence="1">Membrane</location>
        <topology evidence="1">Multi-pass membrane protein</topology>
    </subcellularLocation>
</comment>
<dbReference type="Gramene" id="Zm00001eb112670_T001">
    <property type="protein sequence ID" value="Zm00001eb112670_P001"/>
    <property type="gene ID" value="Zm00001eb112670"/>
</dbReference>
<reference evidence="8" key="1">
    <citation type="submission" date="2015-12" db="EMBL/GenBank/DDBJ databases">
        <title>Update maize B73 reference genome by single molecule sequencing technologies.</title>
        <authorList>
            <consortium name="Maize Genome Sequencing Project"/>
            <person name="Ware D."/>
        </authorList>
    </citation>
    <scope>NUCLEOTIDE SEQUENCE [LARGE SCALE GENOMIC DNA]</scope>
    <source>
        <strain evidence="8">cv. B73</strain>
    </source>
</reference>
<evidence type="ECO:0000313" key="8">
    <source>
        <dbReference type="Proteomes" id="UP000007305"/>
    </source>
</evidence>
<evidence type="ECO:0000256" key="6">
    <source>
        <dbReference type="SAM" id="Phobius"/>
    </source>
</evidence>
<feature type="transmembrane region" description="Helical" evidence="6">
    <location>
        <begin position="463"/>
        <end position="485"/>
    </location>
</feature>
<keyword evidence="8" id="KW-1185">Reference proteome</keyword>
<evidence type="ECO:0000256" key="4">
    <source>
        <dbReference type="ARBA" id="ARBA00022989"/>
    </source>
</evidence>
<dbReference type="EnsemblPlants" id="Zm00001eb112670_T001">
    <property type="protein sequence ID" value="Zm00001eb112670_P001"/>
    <property type="gene ID" value="Zm00001eb112670"/>
</dbReference>
<feature type="transmembrane region" description="Helical" evidence="6">
    <location>
        <begin position="543"/>
        <end position="565"/>
    </location>
</feature>
<dbReference type="Gene3D" id="1.20.1250.20">
    <property type="entry name" value="MFS general substrate transporter like domains"/>
    <property type="match status" value="1"/>
</dbReference>
<dbReference type="OrthoDB" id="8904098at2759"/>
<dbReference type="InterPro" id="IPR036259">
    <property type="entry name" value="MFS_trans_sf"/>
</dbReference>
<dbReference type="Pfam" id="PF00854">
    <property type="entry name" value="PTR2"/>
    <property type="match status" value="1"/>
</dbReference>
<dbReference type="Proteomes" id="UP000007305">
    <property type="component" value="Chromosome 2"/>
</dbReference>
<feature type="transmembrane region" description="Helical" evidence="6">
    <location>
        <begin position="136"/>
        <end position="161"/>
    </location>
</feature>
<dbReference type="PANTHER" id="PTHR11654">
    <property type="entry name" value="OLIGOPEPTIDE TRANSPORTER-RELATED"/>
    <property type="match status" value="1"/>
</dbReference>
<organism evidence="7 8">
    <name type="scientific">Zea mays</name>
    <name type="common">Maize</name>
    <dbReference type="NCBI Taxonomy" id="4577"/>
    <lineage>
        <taxon>Eukaryota</taxon>
        <taxon>Viridiplantae</taxon>
        <taxon>Streptophyta</taxon>
        <taxon>Embryophyta</taxon>
        <taxon>Tracheophyta</taxon>
        <taxon>Spermatophyta</taxon>
        <taxon>Magnoliopsida</taxon>
        <taxon>Liliopsida</taxon>
        <taxon>Poales</taxon>
        <taxon>Poaceae</taxon>
        <taxon>PACMAD clade</taxon>
        <taxon>Panicoideae</taxon>
        <taxon>Andropogonodae</taxon>
        <taxon>Andropogoneae</taxon>
        <taxon>Tripsacinae</taxon>
        <taxon>Zea</taxon>
    </lineage>
</organism>
<feature type="transmembrane region" description="Helical" evidence="6">
    <location>
        <begin position="208"/>
        <end position="234"/>
    </location>
</feature>
<reference evidence="7" key="2">
    <citation type="submission" date="2019-07" db="EMBL/GenBank/DDBJ databases">
        <authorList>
            <person name="Seetharam A."/>
            <person name="Woodhouse M."/>
            <person name="Cannon E."/>
        </authorList>
    </citation>
    <scope>NUCLEOTIDE SEQUENCE [LARGE SCALE GENOMIC DNA]</scope>
    <source>
        <strain evidence="7">cv. B73</strain>
    </source>
</reference>
<reference evidence="7" key="3">
    <citation type="submission" date="2021-05" db="UniProtKB">
        <authorList>
            <consortium name="EnsemblPlants"/>
        </authorList>
    </citation>
    <scope>IDENTIFICATION</scope>
    <source>
        <strain evidence="7">cv. B73</strain>
    </source>
</reference>